<evidence type="ECO:0000313" key="2">
    <source>
        <dbReference type="Proteomes" id="UP000310158"/>
    </source>
</evidence>
<dbReference type="Proteomes" id="UP000310158">
    <property type="component" value="Unassembled WGS sequence"/>
</dbReference>
<proteinExistence type="predicted"/>
<reference evidence="1 2" key="1">
    <citation type="submission" date="2019-02" db="EMBL/GenBank/DDBJ databases">
        <title>Genome sequencing of the rare red list fungi Bondarzewia mesenterica.</title>
        <authorList>
            <person name="Buettner E."/>
            <person name="Kellner H."/>
        </authorList>
    </citation>
    <scope>NUCLEOTIDE SEQUENCE [LARGE SCALE GENOMIC DNA]</scope>
    <source>
        <strain evidence="1 2">DSM 108281</strain>
    </source>
</reference>
<protein>
    <submittedName>
        <fullName evidence="1">Uncharacterized protein</fullName>
    </submittedName>
</protein>
<evidence type="ECO:0000313" key="1">
    <source>
        <dbReference type="EMBL" id="THH21533.1"/>
    </source>
</evidence>
<keyword evidence="2" id="KW-1185">Reference proteome</keyword>
<comment type="caution">
    <text evidence="1">The sequence shown here is derived from an EMBL/GenBank/DDBJ whole genome shotgun (WGS) entry which is preliminary data.</text>
</comment>
<accession>A0A4V3XGI4</accession>
<sequence length="110" mass="12300">MYVYYDAQVAVTIKGDVDPQARWAHGKSLDTLLEQSGSSTRSWKPISVLGVWNLPIGTAWIISDSEEQYDPSMLERELGSDGSLKASNSFKRTEKSVPTRCVSRIFPYPT</sequence>
<gene>
    <name evidence="1" type="ORF">EW146_g2</name>
</gene>
<dbReference type="AlphaFoldDB" id="A0A4V3XGI4"/>
<dbReference type="EMBL" id="SGPL01000001">
    <property type="protein sequence ID" value="THH21533.1"/>
    <property type="molecule type" value="Genomic_DNA"/>
</dbReference>
<name>A0A4V3XGI4_9AGAM</name>
<organism evidence="1 2">
    <name type="scientific">Bondarzewia mesenterica</name>
    <dbReference type="NCBI Taxonomy" id="1095465"/>
    <lineage>
        <taxon>Eukaryota</taxon>
        <taxon>Fungi</taxon>
        <taxon>Dikarya</taxon>
        <taxon>Basidiomycota</taxon>
        <taxon>Agaricomycotina</taxon>
        <taxon>Agaricomycetes</taxon>
        <taxon>Russulales</taxon>
        <taxon>Bondarzewiaceae</taxon>
        <taxon>Bondarzewia</taxon>
    </lineage>
</organism>